<proteinExistence type="predicted"/>
<dbReference type="Proteomes" id="UP000030758">
    <property type="component" value="Unassembled WGS sequence"/>
</dbReference>
<protein>
    <submittedName>
        <fullName evidence="2">Uncharacterized protein</fullName>
    </submittedName>
</protein>
<dbReference type="Proteomes" id="UP000030764">
    <property type="component" value="Unassembled WGS sequence"/>
</dbReference>
<keyword evidence="3" id="KW-1185">Reference proteome</keyword>
<reference evidence="2 3" key="1">
    <citation type="journal article" date="2014" name="Nat. Genet.">
        <title>Genome and transcriptome of the porcine whipworm Trichuris suis.</title>
        <authorList>
            <person name="Jex A.R."/>
            <person name="Nejsum P."/>
            <person name="Schwarz E.M."/>
            <person name="Hu L."/>
            <person name="Young N.D."/>
            <person name="Hall R.S."/>
            <person name="Korhonen P.K."/>
            <person name="Liao S."/>
            <person name="Thamsborg S."/>
            <person name="Xia J."/>
            <person name="Xu P."/>
            <person name="Wang S."/>
            <person name="Scheerlinck J.P."/>
            <person name="Hofmann A."/>
            <person name="Sternberg P.W."/>
            <person name="Wang J."/>
            <person name="Gasser R.B."/>
        </authorList>
    </citation>
    <scope>NUCLEOTIDE SEQUENCE [LARGE SCALE GENOMIC DNA]</scope>
    <source>
        <strain evidence="2">DCEP-RM93F</strain>
        <strain evidence="1">DCEP-RM93M</strain>
    </source>
</reference>
<evidence type="ECO:0000313" key="2">
    <source>
        <dbReference type="EMBL" id="KFD63876.1"/>
    </source>
</evidence>
<organism evidence="2">
    <name type="scientific">Trichuris suis</name>
    <name type="common">pig whipworm</name>
    <dbReference type="NCBI Taxonomy" id="68888"/>
    <lineage>
        <taxon>Eukaryota</taxon>
        <taxon>Metazoa</taxon>
        <taxon>Ecdysozoa</taxon>
        <taxon>Nematoda</taxon>
        <taxon>Enoplea</taxon>
        <taxon>Dorylaimia</taxon>
        <taxon>Trichinellida</taxon>
        <taxon>Trichuridae</taxon>
        <taxon>Trichuris</taxon>
    </lineage>
</organism>
<gene>
    <name evidence="1" type="ORF">M513_07864</name>
    <name evidence="2" type="ORF">M514_07864</name>
</gene>
<name>A0A085N330_9BILA</name>
<evidence type="ECO:0000313" key="1">
    <source>
        <dbReference type="EMBL" id="KFD51264.1"/>
    </source>
</evidence>
<evidence type="ECO:0000313" key="3">
    <source>
        <dbReference type="Proteomes" id="UP000030764"/>
    </source>
</evidence>
<dbReference type="AlphaFoldDB" id="A0A085N330"/>
<accession>A0A085N330</accession>
<sequence>MECEVPWFGNATTCELPDAPTIYSGVLGNFKSLFIAKPGRTSLVKHANITEGNPVRVPLRRIPEQLRNTAHQQIQQVLNDAIIRSSQSP</sequence>
<dbReference type="EMBL" id="KL363241">
    <property type="protein sequence ID" value="KFD51264.1"/>
    <property type="molecule type" value="Genomic_DNA"/>
</dbReference>
<dbReference type="EMBL" id="KL367564">
    <property type="protein sequence ID" value="KFD63876.1"/>
    <property type="molecule type" value="Genomic_DNA"/>
</dbReference>